<feature type="region of interest" description="Disordered" evidence="1">
    <location>
        <begin position="1378"/>
        <end position="1397"/>
    </location>
</feature>
<keyword evidence="2" id="KW-0812">Transmembrane</keyword>
<proteinExistence type="predicted"/>
<organism evidence="3 4">
    <name type="scientific">Candidatus Lokiarchaeum ossiferum</name>
    <dbReference type="NCBI Taxonomy" id="2951803"/>
    <lineage>
        <taxon>Archaea</taxon>
        <taxon>Promethearchaeati</taxon>
        <taxon>Promethearchaeota</taxon>
        <taxon>Promethearchaeia</taxon>
        <taxon>Promethearchaeales</taxon>
        <taxon>Promethearchaeaceae</taxon>
        <taxon>Candidatus Lokiarchaeum</taxon>
    </lineage>
</organism>
<dbReference type="Proteomes" id="UP001208689">
    <property type="component" value="Chromosome"/>
</dbReference>
<protein>
    <recommendedName>
        <fullName evidence="5">Peptidase C-terminal archaeal/bacterial domain-containing protein</fullName>
    </recommendedName>
</protein>
<keyword evidence="2" id="KW-0472">Membrane</keyword>
<feature type="transmembrane region" description="Helical" evidence="2">
    <location>
        <begin position="1409"/>
        <end position="1428"/>
    </location>
</feature>
<reference evidence="3" key="1">
    <citation type="submission" date="2022-09" db="EMBL/GenBank/DDBJ databases">
        <title>Actin cytoskeleton and complex cell architecture in an #Asgard archaeon.</title>
        <authorList>
            <person name="Ponce Toledo R.I."/>
            <person name="Schleper C."/>
            <person name="Rodrigues Oliveira T."/>
            <person name="Wollweber F."/>
            <person name="Xu J."/>
            <person name="Rittmann S."/>
            <person name="Klingl A."/>
            <person name="Pilhofer M."/>
        </authorList>
    </citation>
    <scope>NUCLEOTIDE SEQUENCE</scope>
    <source>
        <strain evidence="3">B-35</strain>
    </source>
</reference>
<dbReference type="EMBL" id="CP104013">
    <property type="protein sequence ID" value="UYP47010.1"/>
    <property type="molecule type" value="Genomic_DNA"/>
</dbReference>
<keyword evidence="2" id="KW-1133">Transmembrane helix</keyword>
<gene>
    <name evidence="3" type="ORF">NEF87_003295</name>
</gene>
<feature type="region of interest" description="Disordered" evidence="1">
    <location>
        <begin position="718"/>
        <end position="746"/>
    </location>
</feature>
<dbReference type="Gene3D" id="2.60.120.380">
    <property type="match status" value="1"/>
</dbReference>
<feature type="compositionally biased region" description="Acidic residues" evidence="1">
    <location>
        <begin position="272"/>
        <end position="290"/>
    </location>
</feature>
<evidence type="ECO:0000256" key="1">
    <source>
        <dbReference type="SAM" id="MobiDB-lite"/>
    </source>
</evidence>
<evidence type="ECO:0000256" key="2">
    <source>
        <dbReference type="SAM" id="Phobius"/>
    </source>
</evidence>
<feature type="compositionally biased region" description="Low complexity" evidence="1">
    <location>
        <begin position="1383"/>
        <end position="1397"/>
    </location>
</feature>
<accession>A0ABY6HU10</accession>
<evidence type="ECO:0008006" key="5">
    <source>
        <dbReference type="Google" id="ProtNLM"/>
    </source>
</evidence>
<keyword evidence="4" id="KW-1185">Reference proteome</keyword>
<evidence type="ECO:0000313" key="3">
    <source>
        <dbReference type="EMBL" id="UYP47010.1"/>
    </source>
</evidence>
<sequence>MKRKNISLTMSVIILVSLTFSGIPMTFGTSPIKMPTVKASDLNPTSNISVVEGDVLYYHFTNVREGEDGDDGPDDGVIKLVVSDLDTSNDFVHYDFFFPNVSNFDDWGWDGETWNDMTENMTGDNERWTVDDFTYRLFNHTILIENNITDVGVLALAENTDQLIKDTFGATTDFESSYSTSAGWHIVDFSLNKSDDLNAPFSVNAWFNQETGLMTYYKENDNGTILILELAGYDGNTPGEGLDQYSFDVPDSFGFVPGDYVDRFNPQGNENNYDDGDGGDGWTDEGDDNPDDGMEEFYDESAGFERYNNPEEQYDEEEWVGEEDWLEDNDDFNNPTELTYWPALENHIWLGLNTYNDDDHFATRLDAYQNLTLFTEYYSGADVKLYWLNETTQDIIQETPGETIVPTEYEYAIDSIFIEPVDYDRWIHFMVNASASYNFNDTYHVGQYYDCNWEEMQSSTTRVYPNYGSIENWWGKPDYMEDNDIMDTASDLNSFGFPLSLKYLNLHDDDDWYKVYVNSGDQIKVELEYYTGADVDLYLMNNSEDILQNTDIYNTIKGYPMVRDYWSIDYTATYTGFYYLKVNGSEGYWNDTYSINVIINNDWDNWIDIREDKFEDNDDYLNPFWLDTPARYTHYNDLSKFDDDYFVFWGNEGWHYEVVIHCDPDCGLELSEIDPAGGGQVNPDDSDEDGYLQVDIDPSESHELYFKVTGANIGVNYNIEIRSGEPPTEDDGDDDDGGDGDDDKDQGIWSREWISFAYSNPATGEDVIIGFEESFDQPDMVINTGARRHRVLCRVDPIHPDSAIGEGYFHKNINFQSPEFEAFITDIIENDINLTAGYELIREPGILEIHGTMANSGQDFYLFVEQLGHDTGHPVGTVRMFHQKQWNSSAEDKWEDFHQDLVLTINCSVAGSMTKNHPELGVVEGDWWTYIVQNERYEDNWGSDNDDKVDETNVIVARFTVTHIFALNRTVMGVVGSMETMQMTPNLEPVGEYHKEGFQPFLVWDTTNPASFMTMGGLGQIDGPPVLLPAGVDWTTQENAIITMFGNMDGPPEPFASNFGTNTIRLRFDEQKSDSWSDGSGYEEWSEWTFQQDVILDVNNYGMTAYLDMYMKQNEEFNNTNDEPSGYDREESFVGFLVNSSYGITSESDISSITGVQSLDVYEWEQSEYRPTGYWNEEDTGADPSEKGGMEYTVGAVRSTDNEYVVFLGSIRFREPGSSTWDSETWQYEEDGIAYNMWFLSTIRDEDMWTLANTQFFDIGMTDWSAQESELLDILNYYMELPEGVTITTEDLTISGTTFEMVVDRGDGIESVMKIAVNEEGILQDFFMGTRYISNGTWTRWQRQVLVSAPTGVELGEVFTSDIPDNYVSWDGSIDDTIDDTDTTNTTSTSDTTSNTSEDVQNLFDSIPGYPTAVMGILSMIALLSIAFHKRK</sequence>
<evidence type="ECO:0000313" key="4">
    <source>
        <dbReference type="Proteomes" id="UP001208689"/>
    </source>
</evidence>
<feature type="region of interest" description="Disordered" evidence="1">
    <location>
        <begin position="266"/>
        <end position="290"/>
    </location>
</feature>
<name>A0ABY6HU10_9ARCH</name>
<feature type="compositionally biased region" description="Acidic residues" evidence="1">
    <location>
        <begin position="727"/>
        <end position="744"/>
    </location>
</feature>